<organism evidence="15">
    <name type="scientific">Pinus sylvestris</name>
    <name type="common">Scotch pine</name>
    <dbReference type="NCBI Taxonomy" id="3349"/>
    <lineage>
        <taxon>Eukaryota</taxon>
        <taxon>Viridiplantae</taxon>
        <taxon>Streptophyta</taxon>
        <taxon>Embryophyta</taxon>
        <taxon>Tracheophyta</taxon>
        <taxon>Spermatophyta</taxon>
        <taxon>Pinopsida</taxon>
        <taxon>Pinidae</taxon>
        <taxon>Conifers I</taxon>
        <taxon>Pinales</taxon>
        <taxon>Pinaceae</taxon>
        <taxon>Pinus</taxon>
        <taxon>Pinus subgen. Pinus</taxon>
    </lineage>
</organism>
<comment type="catalytic activity">
    <reaction evidence="12">
        <text>ATP + H2O = ADP + phosphate + H(+)</text>
        <dbReference type="Rhea" id="RHEA:13065"/>
        <dbReference type="ChEBI" id="CHEBI:15377"/>
        <dbReference type="ChEBI" id="CHEBI:15378"/>
        <dbReference type="ChEBI" id="CHEBI:30616"/>
        <dbReference type="ChEBI" id="CHEBI:43474"/>
        <dbReference type="ChEBI" id="CHEBI:456216"/>
        <dbReference type="EC" id="3.6.4.12"/>
    </reaction>
</comment>
<dbReference type="GO" id="GO:0005524">
    <property type="term" value="F:ATP binding"/>
    <property type="evidence" value="ECO:0007669"/>
    <property type="project" value="UniProtKB-UniRule"/>
</dbReference>
<dbReference type="Pfam" id="PF08785">
    <property type="entry name" value="Ku_PK_bind"/>
    <property type="match status" value="1"/>
</dbReference>
<dbReference type="PIRSF" id="PIRSF016570">
    <property type="entry name" value="Ku80"/>
    <property type="match status" value="1"/>
</dbReference>
<dbReference type="Gene3D" id="3.40.50.410">
    <property type="entry name" value="von Willebrand factor, type A domain"/>
    <property type="match status" value="1"/>
</dbReference>
<evidence type="ECO:0000256" key="4">
    <source>
        <dbReference type="ARBA" id="ARBA00022763"/>
    </source>
</evidence>
<evidence type="ECO:0000256" key="5">
    <source>
        <dbReference type="ARBA" id="ARBA00022801"/>
    </source>
</evidence>
<dbReference type="EMBL" id="JN566225">
    <property type="protein sequence ID" value="AEW90637.1"/>
    <property type="molecule type" value="mRNA"/>
</dbReference>
<dbReference type="GO" id="GO:0003690">
    <property type="term" value="F:double-stranded DNA binding"/>
    <property type="evidence" value="ECO:0007669"/>
    <property type="project" value="TreeGrafter"/>
</dbReference>
<evidence type="ECO:0000256" key="6">
    <source>
        <dbReference type="ARBA" id="ARBA00022806"/>
    </source>
</evidence>
<evidence type="ECO:0000256" key="12">
    <source>
        <dbReference type="PIRNR" id="PIRNR016570"/>
    </source>
</evidence>
<dbReference type="CDD" id="cd00873">
    <property type="entry name" value="KU80"/>
    <property type="match status" value="1"/>
</dbReference>
<comment type="function">
    <text evidence="12">Single-stranded DNA-dependent ATP-dependent helicase.</text>
</comment>
<comment type="subcellular location">
    <subcellularLocation>
        <location evidence="1 12">Nucleus</location>
    </subcellularLocation>
</comment>
<keyword evidence="11 12" id="KW-0539">Nucleus</keyword>
<dbReference type="InterPro" id="IPR036465">
    <property type="entry name" value="vWFA_dom_sf"/>
</dbReference>
<dbReference type="GO" id="GO:0016887">
    <property type="term" value="F:ATP hydrolysis activity"/>
    <property type="evidence" value="ECO:0007669"/>
    <property type="project" value="RHEA"/>
</dbReference>
<reference evidence="15" key="1">
    <citation type="submission" date="2011-08" db="EMBL/GenBank/DDBJ databases">
        <title>From Seed to Tree: The Functioning and Evolution of DNA Repair in Plants.</title>
        <authorList>
            <person name="Vuosku J."/>
            <person name="Suokas M."/>
            <person name="Kestila J."/>
            <person name="Sarjala T."/>
            <person name="Haggman H."/>
        </authorList>
    </citation>
    <scope>NUCLEOTIDE SEQUENCE</scope>
</reference>
<dbReference type="FunFam" id="1.25.40.240:FF:000001">
    <property type="entry name" value="X-ray repair cross-complementing protein 5"/>
    <property type="match status" value="1"/>
</dbReference>
<evidence type="ECO:0000256" key="13">
    <source>
        <dbReference type="SAM" id="MobiDB-lite"/>
    </source>
</evidence>
<dbReference type="Pfam" id="PF03731">
    <property type="entry name" value="Ku_N"/>
    <property type="match status" value="1"/>
</dbReference>
<proteinExistence type="evidence at transcript level"/>
<dbReference type="PANTHER" id="PTHR12604">
    <property type="entry name" value="KU AUTOANTIGEN DNA HELICASE"/>
    <property type="match status" value="1"/>
</dbReference>
<keyword evidence="8 12" id="KW-0238">DNA-binding</keyword>
<dbReference type="Gene3D" id="1.10.1600.10">
    <property type="match status" value="1"/>
</dbReference>
<feature type="compositionally biased region" description="Basic and acidic residues" evidence="13">
    <location>
        <begin position="520"/>
        <end position="541"/>
    </location>
</feature>
<dbReference type="GO" id="GO:0003678">
    <property type="term" value="F:DNA helicase activity"/>
    <property type="evidence" value="ECO:0007669"/>
    <property type="project" value="UniProtKB-EC"/>
</dbReference>
<dbReference type="EC" id="3.6.4.12" evidence="12"/>
<keyword evidence="9 12" id="KW-0233">DNA recombination</keyword>
<evidence type="ECO:0000256" key="2">
    <source>
        <dbReference type="ARBA" id="ARBA00007726"/>
    </source>
</evidence>
<feature type="domain" description="Ku" evidence="14">
    <location>
        <begin position="278"/>
        <end position="419"/>
    </location>
</feature>
<dbReference type="AlphaFoldDB" id="G9I491"/>
<evidence type="ECO:0000256" key="9">
    <source>
        <dbReference type="ARBA" id="ARBA00023172"/>
    </source>
</evidence>
<protein>
    <recommendedName>
        <fullName evidence="12">ATP-dependent DNA helicase 2 subunit KU80</fullName>
        <ecNumber evidence="12">3.6.4.12</ecNumber>
    </recommendedName>
</protein>
<dbReference type="PANTHER" id="PTHR12604:SF4">
    <property type="entry name" value="X-RAY REPAIR CROSS-COMPLEMENTING PROTEIN 5"/>
    <property type="match status" value="1"/>
</dbReference>
<dbReference type="InterPro" id="IPR014893">
    <property type="entry name" value="Ku_PK_bind"/>
</dbReference>
<dbReference type="SUPFAM" id="SSF100939">
    <property type="entry name" value="SPOC domain-like"/>
    <property type="match status" value="1"/>
</dbReference>
<accession>G9I491</accession>
<keyword evidence="10 12" id="KW-0234">DNA repair</keyword>
<dbReference type="InterPro" id="IPR016194">
    <property type="entry name" value="SPOC-like_C_dom_sf"/>
</dbReference>
<dbReference type="SUPFAM" id="SSF101420">
    <property type="entry name" value="C-terminal domain of Ku80"/>
    <property type="match status" value="1"/>
</dbReference>
<dbReference type="GO" id="GO:0006310">
    <property type="term" value="P:DNA recombination"/>
    <property type="evidence" value="ECO:0007669"/>
    <property type="project" value="UniProtKB-KW"/>
</dbReference>
<keyword evidence="5 12" id="KW-0378">Hydrolase</keyword>
<comment type="similarity">
    <text evidence="2 12">Belongs to the ku80 family.</text>
</comment>
<keyword evidence="7 12" id="KW-0067">ATP-binding</keyword>
<dbReference type="InterPro" id="IPR036494">
    <property type="entry name" value="Ku_C_sf"/>
</dbReference>
<evidence type="ECO:0000256" key="3">
    <source>
        <dbReference type="ARBA" id="ARBA00022741"/>
    </source>
</evidence>
<name>G9I491_PINSY</name>
<evidence type="ECO:0000313" key="15">
    <source>
        <dbReference type="EMBL" id="AEW90637.1"/>
    </source>
</evidence>
<dbReference type="Gene3D" id="1.25.40.240">
    <property type="entry name" value="Ku, C-terminal domain"/>
    <property type="match status" value="1"/>
</dbReference>
<evidence type="ECO:0000259" key="14">
    <source>
        <dbReference type="SMART" id="SM00559"/>
    </source>
</evidence>
<sequence>MARNKESLVLLLDISPSMHNHLHYVERAMSTLVRRKVYFSKSDEVGLVLFGAEEPDNDLQKEVGGYENVVVFRPIKVVDEDILEALSRLPRGMAPGDFLDAIVVGMDLLIKKLGKGSKGNKRLCLITGAQSFIKEPDEGTKEDQVDIIANQMKEHGMKLDVVVFRQRMPGQTKSELFSENLSLLNRFSRRTEAEVIVVESPTSLLGAVKVRNISPFTIFRGDLELTPIMKIKVWVYKKTYQERIPTLKKYSDKAPPNDPYATREVKMDIEYKSREEPDKTIPPEQRIKGFNYGPQVVPISMAEQETLKFKPEKGVKLLGFTDASSIPRHSYMKDTSILIAEPGNTKAILAVSAVARAMEETKKVAILRCVWRERQANVILGVLTPNISNKSNAADSFYFNIIPFVEDIREFPFASFDSFPASQQPNIVQQEAADNFVQMLDLAPPGREEALLPELTLNPILERFYSFLDTKSRRSDADVPPVDDAVKSIIEPDPELIAKNELDRFCSQFQLKMNPKKDNASKKFWRDKPSLSEEAAGKEAGDDVQDGISFDSLAARKTEQIGSLTPVQDFEAMLARRDSDEWVPKAIREMKKLITDLLDSSYKGNTYHKAMDCLVALRNGCVQQEEPIEFNNFMRELGNNCQGKRLNDFWELIVSKNFSLINKNEAADSDVTEEEAKEFLAKANAGGHEAPEKPPAVDVDEMELLLGEVV</sequence>
<dbReference type="GO" id="GO:0003684">
    <property type="term" value="F:damaged DNA binding"/>
    <property type="evidence" value="ECO:0007669"/>
    <property type="project" value="InterPro"/>
</dbReference>
<dbReference type="InterPro" id="IPR005161">
    <property type="entry name" value="Ku_N"/>
</dbReference>
<evidence type="ECO:0000256" key="10">
    <source>
        <dbReference type="ARBA" id="ARBA00023204"/>
    </source>
</evidence>
<dbReference type="Pfam" id="PF02735">
    <property type="entry name" value="Ku"/>
    <property type="match status" value="1"/>
</dbReference>
<gene>
    <name evidence="15" type="primary">KU80</name>
</gene>
<dbReference type="InterPro" id="IPR024193">
    <property type="entry name" value="Ku80"/>
</dbReference>
<dbReference type="GO" id="GO:0000723">
    <property type="term" value="P:telomere maintenance"/>
    <property type="evidence" value="ECO:0007669"/>
    <property type="project" value="InterPro"/>
</dbReference>
<dbReference type="FunFam" id="2.40.290.10:FF:000006">
    <property type="entry name" value="ATP-dependent DNA helicase 2 subunit KU80"/>
    <property type="match status" value="1"/>
</dbReference>
<dbReference type="Gene3D" id="2.40.290.10">
    <property type="match status" value="1"/>
</dbReference>
<dbReference type="GO" id="GO:0043564">
    <property type="term" value="C:Ku70:Ku80 complex"/>
    <property type="evidence" value="ECO:0007669"/>
    <property type="project" value="InterPro"/>
</dbReference>
<dbReference type="GO" id="GO:0006303">
    <property type="term" value="P:double-strand break repair via nonhomologous end joining"/>
    <property type="evidence" value="ECO:0007669"/>
    <property type="project" value="InterPro"/>
</dbReference>
<evidence type="ECO:0000256" key="1">
    <source>
        <dbReference type="ARBA" id="ARBA00004123"/>
    </source>
</evidence>
<dbReference type="InterPro" id="IPR006164">
    <property type="entry name" value="DNA_bd_Ku70/Ku80"/>
</dbReference>
<dbReference type="GO" id="GO:0042162">
    <property type="term" value="F:telomeric DNA binding"/>
    <property type="evidence" value="ECO:0007669"/>
    <property type="project" value="InterPro"/>
</dbReference>
<keyword evidence="3 12" id="KW-0547">Nucleotide-binding</keyword>
<evidence type="ECO:0000256" key="8">
    <source>
        <dbReference type="ARBA" id="ARBA00023125"/>
    </source>
</evidence>
<evidence type="ECO:0000256" key="11">
    <source>
        <dbReference type="ARBA" id="ARBA00023242"/>
    </source>
</evidence>
<dbReference type="SUPFAM" id="SSF53300">
    <property type="entry name" value="vWA-like"/>
    <property type="match status" value="1"/>
</dbReference>
<dbReference type="SMART" id="SM00559">
    <property type="entry name" value="Ku78"/>
    <property type="match status" value="1"/>
</dbReference>
<feature type="region of interest" description="Disordered" evidence="13">
    <location>
        <begin position="520"/>
        <end position="542"/>
    </location>
</feature>
<evidence type="ECO:0000256" key="7">
    <source>
        <dbReference type="ARBA" id="ARBA00022840"/>
    </source>
</evidence>
<keyword evidence="6 12" id="KW-0347">Helicase</keyword>
<keyword evidence="4 12" id="KW-0227">DNA damage</keyword>